<sequence length="56" mass="6893">MSADPDKHPQDDDPRSLSDHRIREKHSREEVKRWREQAAEHHRRWFDVMNNPYGQD</sequence>
<reference evidence="3" key="1">
    <citation type="submission" date="2006-12" db="EMBL/GenBank/DDBJ databases">
        <title>Complete sequence of Halorhodospira halophila SL1.</title>
        <authorList>
            <consortium name="US DOE Joint Genome Institute"/>
            <person name="Copeland A."/>
            <person name="Lucas S."/>
            <person name="Lapidus A."/>
            <person name="Barry K."/>
            <person name="Detter J.C."/>
            <person name="Glavina del Rio T."/>
            <person name="Hammon N."/>
            <person name="Israni S."/>
            <person name="Dalin E."/>
            <person name="Tice H."/>
            <person name="Pitluck S."/>
            <person name="Saunders E."/>
            <person name="Brettin T."/>
            <person name="Bruce D."/>
            <person name="Han C."/>
            <person name="Tapia R."/>
            <person name="Schmutz J."/>
            <person name="Larimer F."/>
            <person name="Land M."/>
            <person name="Hauser L."/>
            <person name="Kyrpides N."/>
            <person name="Mikhailova N."/>
            <person name="Hoff W."/>
            <person name="Richardson P."/>
        </authorList>
    </citation>
    <scope>NUCLEOTIDE SEQUENCE [LARGE SCALE GENOMIC DNA]</scope>
    <source>
        <strain evidence="3">DSM 244 / SL1</strain>
    </source>
</reference>
<organism evidence="2 3">
    <name type="scientific">Halorhodospira halophila (strain DSM 244 / SL1)</name>
    <name type="common">Ectothiorhodospira halophila (strain DSM 244 / SL1)</name>
    <dbReference type="NCBI Taxonomy" id="349124"/>
    <lineage>
        <taxon>Bacteria</taxon>
        <taxon>Pseudomonadati</taxon>
        <taxon>Pseudomonadota</taxon>
        <taxon>Gammaproteobacteria</taxon>
        <taxon>Chromatiales</taxon>
        <taxon>Ectothiorhodospiraceae</taxon>
        <taxon>Halorhodospira</taxon>
    </lineage>
</organism>
<dbReference type="HOGENOM" id="CLU_209247_0_0_6"/>
<dbReference type="AlphaFoldDB" id="A1WVM0"/>
<dbReference type="KEGG" id="hha:Hhal_0956"/>
<evidence type="ECO:0000313" key="3">
    <source>
        <dbReference type="Proteomes" id="UP000000647"/>
    </source>
</evidence>
<name>A1WVM0_HALHL</name>
<dbReference type="EMBL" id="CP000544">
    <property type="protein sequence ID" value="ABM61732.1"/>
    <property type="molecule type" value="Genomic_DNA"/>
</dbReference>
<evidence type="ECO:0000313" key="2">
    <source>
        <dbReference type="EMBL" id="ABM61732.1"/>
    </source>
</evidence>
<dbReference type="STRING" id="349124.Hhal_0956"/>
<proteinExistence type="predicted"/>
<feature type="region of interest" description="Disordered" evidence="1">
    <location>
        <begin position="1"/>
        <end position="34"/>
    </location>
</feature>
<keyword evidence="3" id="KW-1185">Reference proteome</keyword>
<gene>
    <name evidence="2" type="ordered locus">Hhal_0956</name>
</gene>
<evidence type="ECO:0000256" key="1">
    <source>
        <dbReference type="SAM" id="MobiDB-lite"/>
    </source>
</evidence>
<dbReference type="Proteomes" id="UP000000647">
    <property type="component" value="Chromosome"/>
</dbReference>
<accession>A1WVM0</accession>
<protein>
    <submittedName>
        <fullName evidence="2">Uncharacterized protein</fullName>
    </submittedName>
</protein>
<dbReference type="RefSeq" id="WP_011813755.1">
    <property type="nucleotide sequence ID" value="NC_008789.1"/>
</dbReference>
<reference evidence="2 3" key="2">
    <citation type="journal article" date="2013" name="Stand. Genomic Sci.">
        <title>Complete genome sequence of Halorhodospira halophila SL1.</title>
        <authorList>
            <person name="Challacombe J.F."/>
            <person name="Majid S."/>
            <person name="Deole R."/>
            <person name="Brettin T.S."/>
            <person name="Bruce D."/>
            <person name="Delano S.F."/>
            <person name="Detter J.C."/>
            <person name="Gleasner C.D."/>
            <person name="Han C.S."/>
            <person name="Misra M."/>
            <person name="Reitenga K.G."/>
            <person name="Mikhailova N."/>
            <person name="Woyke T."/>
            <person name="Pitluck S."/>
            <person name="Nolan M."/>
            <person name="Land M.L."/>
            <person name="Saunders E."/>
            <person name="Tapia R."/>
            <person name="Lapidus A."/>
            <person name="Ivanova N."/>
            <person name="Hoff W.D."/>
        </authorList>
    </citation>
    <scope>NUCLEOTIDE SEQUENCE [LARGE SCALE GENOMIC DNA]</scope>
    <source>
        <strain evidence="3">DSM 244 / SL1</strain>
    </source>
</reference>